<feature type="repeat" description="ANK" evidence="3">
    <location>
        <begin position="274"/>
        <end position="306"/>
    </location>
</feature>
<comment type="caution">
    <text evidence="5">The sequence shown here is derived from an EMBL/GenBank/DDBJ whole genome shotgun (WGS) entry which is preliminary data.</text>
</comment>
<feature type="repeat" description="ANK" evidence="3">
    <location>
        <begin position="208"/>
        <end position="240"/>
    </location>
</feature>
<dbReference type="SMART" id="SM00248">
    <property type="entry name" value="ANK"/>
    <property type="match status" value="11"/>
</dbReference>
<gene>
    <name evidence="5" type="ORF">R5R35_011176</name>
</gene>
<feature type="repeat" description="ANK" evidence="3">
    <location>
        <begin position="241"/>
        <end position="273"/>
    </location>
</feature>
<feature type="repeat" description="ANK" evidence="3">
    <location>
        <begin position="340"/>
        <end position="372"/>
    </location>
</feature>
<feature type="region of interest" description="Disordered" evidence="4">
    <location>
        <begin position="101"/>
        <end position="124"/>
    </location>
</feature>
<dbReference type="PRINTS" id="PR01415">
    <property type="entry name" value="ANKYRIN"/>
</dbReference>
<keyword evidence="2 3" id="KW-0040">ANK repeat</keyword>
<dbReference type="Gene3D" id="1.25.40.20">
    <property type="entry name" value="Ankyrin repeat-containing domain"/>
    <property type="match status" value="5"/>
</dbReference>
<feature type="region of interest" description="Disordered" evidence="4">
    <location>
        <begin position="1"/>
        <end position="45"/>
    </location>
</feature>
<feature type="compositionally biased region" description="Low complexity" evidence="4">
    <location>
        <begin position="27"/>
        <end position="41"/>
    </location>
</feature>
<evidence type="ECO:0000256" key="4">
    <source>
        <dbReference type="SAM" id="MobiDB-lite"/>
    </source>
</evidence>
<dbReference type="InterPro" id="IPR002110">
    <property type="entry name" value="Ankyrin_rpt"/>
</dbReference>
<evidence type="ECO:0000256" key="1">
    <source>
        <dbReference type="ARBA" id="ARBA00022737"/>
    </source>
</evidence>
<dbReference type="Pfam" id="PF12796">
    <property type="entry name" value="Ank_2"/>
    <property type="match status" value="2"/>
</dbReference>
<dbReference type="PANTHER" id="PTHR24198">
    <property type="entry name" value="ANKYRIN REPEAT AND PROTEIN KINASE DOMAIN-CONTAINING PROTEIN"/>
    <property type="match status" value="1"/>
</dbReference>
<protein>
    <submittedName>
        <fullName evidence="5">Uncharacterized protein</fullName>
    </submittedName>
</protein>
<feature type="compositionally biased region" description="Basic and acidic residues" evidence="4">
    <location>
        <begin position="1"/>
        <end position="18"/>
    </location>
</feature>
<dbReference type="PROSITE" id="PS50088">
    <property type="entry name" value="ANK_REPEAT"/>
    <property type="match status" value="6"/>
</dbReference>
<feature type="repeat" description="ANK" evidence="3">
    <location>
        <begin position="373"/>
        <end position="405"/>
    </location>
</feature>
<feature type="compositionally biased region" description="Low complexity" evidence="4">
    <location>
        <begin position="104"/>
        <end position="124"/>
    </location>
</feature>
<sequence length="616" mass="63459">MDLDRKLSTSEKISAQREEESDEESAESSSESGSLQSSINSHGNAKTCGCACARELRALRAEMEQQTSAMRTRVQRQEQTLGRALASLLPAVEALTAKSNRRLSAGAPSPASPGTAGPSGTAPAAVAPPPALFAAAAAGAADGVRRRLAQGDDPSARDARGDTALHCAAALNRVAALDALLEAAGAAALEDAERARWAASAANAPGRDFRRPLHAAAEAGHTDAACSLLAAGACVDAADARGATPLHLAVANGHCQVATLLLEEGAPADAADKCGLTPLCYAALANHGPLVRLLLEKGADPQLCDAQQNSALHCAARQGHRETVQLLLENGMDVGAKNELGRTALHDAAYRGHVVVMEVLLDKGAETDAVDKDGKTPLLLAAAGGHAKAVKKLLAKGATVVVEATNGGSNSQRVVDPGKLPLVAAVEGGSAEAVKVVALAGATPQPLRLALERARNPEVVWALADASPTPDDFRAAATDALSPLAAAGSAAVLRAVLATGVDATGERAAIALLAAAEHNRADCVATLLDAGVTDEKQLALHAAIKFGHEKCLSGFLQRGMTFEQKNKALVVAKDCHKVEIMRILVEAGANPFVVDSKDVWDLIKRFQEHKMHTRTS</sequence>
<accession>A0AAN9Z3U4</accession>
<evidence type="ECO:0000313" key="5">
    <source>
        <dbReference type="EMBL" id="KAK7863551.1"/>
    </source>
</evidence>
<dbReference type="InterPro" id="IPR036770">
    <property type="entry name" value="Ankyrin_rpt-contain_sf"/>
</dbReference>
<keyword evidence="1" id="KW-0677">Repeat</keyword>
<evidence type="ECO:0000256" key="3">
    <source>
        <dbReference type="PROSITE-ProRule" id="PRU00023"/>
    </source>
</evidence>
<organism evidence="5 6">
    <name type="scientific">Gryllus longicercus</name>
    <dbReference type="NCBI Taxonomy" id="2509291"/>
    <lineage>
        <taxon>Eukaryota</taxon>
        <taxon>Metazoa</taxon>
        <taxon>Ecdysozoa</taxon>
        <taxon>Arthropoda</taxon>
        <taxon>Hexapoda</taxon>
        <taxon>Insecta</taxon>
        <taxon>Pterygota</taxon>
        <taxon>Neoptera</taxon>
        <taxon>Polyneoptera</taxon>
        <taxon>Orthoptera</taxon>
        <taxon>Ensifera</taxon>
        <taxon>Gryllidea</taxon>
        <taxon>Grylloidea</taxon>
        <taxon>Gryllidae</taxon>
        <taxon>Gryllinae</taxon>
        <taxon>Gryllus</taxon>
    </lineage>
</organism>
<keyword evidence="6" id="KW-1185">Reference proteome</keyword>
<evidence type="ECO:0000256" key="2">
    <source>
        <dbReference type="ARBA" id="ARBA00023043"/>
    </source>
</evidence>
<feature type="repeat" description="ANK" evidence="3">
    <location>
        <begin position="307"/>
        <end position="339"/>
    </location>
</feature>
<name>A0AAN9Z3U4_9ORTH</name>
<dbReference type="Proteomes" id="UP001378592">
    <property type="component" value="Unassembled WGS sequence"/>
</dbReference>
<reference evidence="5 6" key="1">
    <citation type="submission" date="2024-03" db="EMBL/GenBank/DDBJ databases">
        <title>The genome assembly and annotation of the cricket Gryllus longicercus Weissman &amp; Gray.</title>
        <authorList>
            <person name="Szrajer S."/>
            <person name="Gray D."/>
            <person name="Ylla G."/>
        </authorList>
    </citation>
    <scope>NUCLEOTIDE SEQUENCE [LARGE SCALE GENOMIC DNA]</scope>
    <source>
        <strain evidence="5">DAG 2021-001</strain>
        <tissue evidence="5">Whole body minus gut</tissue>
    </source>
</reference>
<proteinExistence type="predicted"/>
<dbReference type="EMBL" id="JAZDUA010000226">
    <property type="protein sequence ID" value="KAK7863551.1"/>
    <property type="molecule type" value="Genomic_DNA"/>
</dbReference>
<dbReference type="Pfam" id="PF13637">
    <property type="entry name" value="Ank_4"/>
    <property type="match status" value="2"/>
</dbReference>
<dbReference type="AlphaFoldDB" id="A0AAN9Z3U4"/>
<evidence type="ECO:0000313" key="6">
    <source>
        <dbReference type="Proteomes" id="UP001378592"/>
    </source>
</evidence>
<dbReference type="PANTHER" id="PTHR24198:SF165">
    <property type="entry name" value="ANKYRIN REPEAT-CONTAINING PROTEIN-RELATED"/>
    <property type="match status" value="1"/>
</dbReference>
<dbReference type="SUPFAM" id="SSF48403">
    <property type="entry name" value="Ankyrin repeat"/>
    <property type="match status" value="2"/>
</dbReference>
<dbReference type="PROSITE" id="PS50297">
    <property type="entry name" value="ANK_REP_REGION"/>
    <property type="match status" value="6"/>
</dbReference>